<evidence type="ECO:0000256" key="1">
    <source>
        <dbReference type="SAM" id="Phobius"/>
    </source>
</evidence>
<evidence type="ECO:0000313" key="2">
    <source>
        <dbReference type="EMBL" id="KAA5378557.1"/>
    </source>
</evidence>
<evidence type="ECO:0000313" key="3">
    <source>
        <dbReference type="Proteomes" id="UP000347681"/>
    </source>
</evidence>
<comment type="caution">
    <text evidence="2">The sequence shown here is derived from an EMBL/GenBank/DDBJ whole genome shotgun (WGS) entry which is preliminary data.</text>
</comment>
<reference evidence="2 3" key="1">
    <citation type="journal article" date="2019" name="Nat. Med.">
        <title>A library of human gut bacterial isolates paired with longitudinal multiomics data enables mechanistic microbiome research.</title>
        <authorList>
            <person name="Poyet M."/>
            <person name="Groussin M."/>
            <person name="Gibbons S.M."/>
            <person name="Avila-Pacheco J."/>
            <person name="Jiang X."/>
            <person name="Kearney S.M."/>
            <person name="Perrotta A.R."/>
            <person name="Berdy B."/>
            <person name="Zhao S."/>
            <person name="Lieberman T.D."/>
            <person name="Swanson P.K."/>
            <person name="Smith M."/>
            <person name="Roesemann S."/>
            <person name="Alexander J.E."/>
            <person name="Rich S.A."/>
            <person name="Livny J."/>
            <person name="Vlamakis H."/>
            <person name="Clish C."/>
            <person name="Bullock K."/>
            <person name="Deik A."/>
            <person name="Scott J."/>
            <person name="Pierce K.A."/>
            <person name="Xavier R.J."/>
            <person name="Alm E.J."/>
        </authorList>
    </citation>
    <scope>NUCLEOTIDE SEQUENCE [LARGE SCALE GENOMIC DNA]</scope>
    <source>
        <strain evidence="2 3">BIOML-A5</strain>
    </source>
</reference>
<dbReference type="AlphaFoldDB" id="A0A5M5ZMM7"/>
<name>A0A5M5ZMM7_9BACT</name>
<feature type="transmembrane region" description="Helical" evidence="1">
    <location>
        <begin position="38"/>
        <end position="57"/>
    </location>
</feature>
<sequence>MAKVDLSSQAWCDLVFSGKNKAYGAYKMRETSPRRHNIAVILVIVIALIGFSIPTLIKMATPKQKEVMTEVTTLSQLEEPEVKQEEMKRIEP</sequence>
<protein>
    <submittedName>
        <fullName evidence="2">Energy transducer TonB</fullName>
    </submittedName>
</protein>
<feature type="non-terminal residue" evidence="2">
    <location>
        <position position="92"/>
    </location>
</feature>
<gene>
    <name evidence="2" type="ORF">F2Y61_23265</name>
</gene>
<keyword evidence="1" id="KW-1133">Transmembrane helix</keyword>
<keyword evidence="1" id="KW-0472">Membrane</keyword>
<organism evidence="2 3">
    <name type="scientific">Phocaeicola dorei</name>
    <dbReference type="NCBI Taxonomy" id="357276"/>
    <lineage>
        <taxon>Bacteria</taxon>
        <taxon>Pseudomonadati</taxon>
        <taxon>Bacteroidota</taxon>
        <taxon>Bacteroidia</taxon>
        <taxon>Bacteroidales</taxon>
        <taxon>Bacteroidaceae</taxon>
        <taxon>Phocaeicola</taxon>
    </lineage>
</organism>
<keyword evidence="1" id="KW-0812">Transmembrane</keyword>
<dbReference type="EMBL" id="VVZB01000055">
    <property type="protein sequence ID" value="KAA5378557.1"/>
    <property type="molecule type" value="Genomic_DNA"/>
</dbReference>
<proteinExistence type="predicted"/>
<accession>A0A5M5ZMM7</accession>
<dbReference type="Proteomes" id="UP000347681">
    <property type="component" value="Unassembled WGS sequence"/>
</dbReference>